<dbReference type="InterPro" id="IPR027417">
    <property type="entry name" value="P-loop_NTPase"/>
</dbReference>
<evidence type="ECO:0000313" key="10">
    <source>
        <dbReference type="EMBL" id="ACT50352.1"/>
    </source>
</evidence>
<dbReference type="KEGG" id="mei:Msip34_1105"/>
<dbReference type="OrthoDB" id="9807434at2"/>
<proteinExistence type="inferred from homology"/>
<comment type="subcellular location">
    <subcellularLocation>
        <location evidence="8">Cytoplasm</location>
    </subcellularLocation>
</comment>
<evidence type="ECO:0000256" key="5">
    <source>
        <dbReference type="ARBA" id="ARBA00022840"/>
    </source>
</evidence>
<keyword evidence="3 8" id="KW-0547">Nucleotide-binding</keyword>
<gene>
    <name evidence="8" type="primary">cmk</name>
    <name evidence="10" type="ordered locus">Msip34_1105</name>
</gene>
<dbReference type="Pfam" id="PF02224">
    <property type="entry name" value="Cytidylate_kin"/>
    <property type="match status" value="1"/>
</dbReference>
<dbReference type="PANTHER" id="PTHR21299">
    <property type="entry name" value="CYTIDYLATE KINASE/PANTOATE-BETA-ALANINE LIGASE"/>
    <property type="match status" value="1"/>
</dbReference>
<keyword evidence="2 8" id="KW-0808">Transferase</keyword>
<dbReference type="InterPro" id="IPR011994">
    <property type="entry name" value="Cytidylate_kinase_dom"/>
</dbReference>
<evidence type="ECO:0000256" key="8">
    <source>
        <dbReference type="HAMAP-Rule" id="MF_00238"/>
    </source>
</evidence>
<dbReference type="GO" id="GO:0036430">
    <property type="term" value="F:CMP kinase activity"/>
    <property type="evidence" value="ECO:0007669"/>
    <property type="project" value="RHEA"/>
</dbReference>
<dbReference type="eggNOG" id="COG0283">
    <property type="taxonomic scope" value="Bacteria"/>
</dbReference>
<dbReference type="GO" id="GO:0036431">
    <property type="term" value="F:dCMP kinase activity"/>
    <property type="evidence" value="ECO:0007669"/>
    <property type="project" value="InterPro"/>
</dbReference>
<dbReference type="GO" id="GO:0005829">
    <property type="term" value="C:cytosol"/>
    <property type="evidence" value="ECO:0007669"/>
    <property type="project" value="TreeGrafter"/>
</dbReference>
<name>C6XCS7_METGS</name>
<dbReference type="Proteomes" id="UP000002743">
    <property type="component" value="Chromosome"/>
</dbReference>
<dbReference type="Gene3D" id="3.40.50.300">
    <property type="entry name" value="P-loop containing nucleotide triphosphate hydrolases"/>
    <property type="match status" value="1"/>
</dbReference>
<dbReference type="GO" id="GO:0005524">
    <property type="term" value="F:ATP binding"/>
    <property type="evidence" value="ECO:0007669"/>
    <property type="project" value="UniProtKB-UniRule"/>
</dbReference>
<dbReference type="EC" id="2.7.4.25" evidence="8"/>
<reference evidence="10 11" key="2">
    <citation type="journal article" date="2011" name="J. Bacteriol.">
        <title>Genomes of three methylotrophs from a single niche uncover genetic and metabolic divergence of Methylophilaceae.</title>
        <authorList>
            <person name="Lapidus A."/>
            <person name="Clum A."/>
            <person name="Labutti K."/>
            <person name="Kaluzhnaya M.G."/>
            <person name="Lim S."/>
            <person name="Beck D.A."/>
            <person name="Glavina Del Rio T."/>
            <person name="Nolan M."/>
            <person name="Mavromatis K."/>
            <person name="Huntemann M."/>
            <person name="Lucas S."/>
            <person name="Lidstrom M.E."/>
            <person name="Ivanova N."/>
            <person name="Chistoserdova L."/>
        </authorList>
    </citation>
    <scope>NUCLEOTIDE SEQUENCE [LARGE SCALE GENOMIC DNA]</scope>
    <source>
        <strain evidence="10 11">SIP3-4</strain>
    </source>
</reference>
<dbReference type="InterPro" id="IPR003136">
    <property type="entry name" value="Cytidylate_kin"/>
</dbReference>
<accession>C6XCS7</accession>
<reference evidence="11" key="1">
    <citation type="submission" date="2009-07" db="EMBL/GenBank/DDBJ databases">
        <title>Complete sequence of chromosome of Methylovorus sp. SIP3-4.</title>
        <authorList>
            <person name="Lucas S."/>
            <person name="Copeland A."/>
            <person name="Lapidus A."/>
            <person name="Glavina del Rio T."/>
            <person name="Tice H."/>
            <person name="Bruce D."/>
            <person name="Goodwin L."/>
            <person name="Pitluck S."/>
            <person name="Clum A."/>
            <person name="Larimer F."/>
            <person name="Land M."/>
            <person name="Hauser L."/>
            <person name="Kyrpides N."/>
            <person name="Mikhailova N."/>
            <person name="Kayluzhnaya M."/>
            <person name="Chistoserdova L."/>
        </authorList>
    </citation>
    <scope>NUCLEOTIDE SEQUENCE [LARGE SCALE GENOMIC DNA]</scope>
    <source>
        <strain evidence="11">SIP3-4</strain>
    </source>
</reference>
<evidence type="ECO:0000313" key="11">
    <source>
        <dbReference type="Proteomes" id="UP000002743"/>
    </source>
</evidence>
<evidence type="ECO:0000256" key="4">
    <source>
        <dbReference type="ARBA" id="ARBA00022777"/>
    </source>
</evidence>
<evidence type="ECO:0000259" key="9">
    <source>
        <dbReference type="Pfam" id="PF02224"/>
    </source>
</evidence>
<dbReference type="HOGENOM" id="CLU_079959_2_0_4"/>
<comment type="catalytic activity">
    <reaction evidence="7 8">
        <text>CMP + ATP = CDP + ADP</text>
        <dbReference type="Rhea" id="RHEA:11600"/>
        <dbReference type="ChEBI" id="CHEBI:30616"/>
        <dbReference type="ChEBI" id="CHEBI:58069"/>
        <dbReference type="ChEBI" id="CHEBI:60377"/>
        <dbReference type="ChEBI" id="CHEBI:456216"/>
        <dbReference type="EC" id="2.7.4.25"/>
    </reaction>
</comment>
<dbReference type="STRING" id="582744.Msip34_1105"/>
<evidence type="ECO:0000256" key="6">
    <source>
        <dbReference type="ARBA" id="ARBA00047615"/>
    </source>
</evidence>
<organism evidence="10 11">
    <name type="scientific">Methylovorus glucosotrophus (strain SIP3-4)</name>
    <dbReference type="NCBI Taxonomy" id="582744"/>
    <lineage>
        <taxon>Bacteria</taxon>
        <taxon>Pseudomonadati</taxon>
        <taxon>Pseudomonadota</taxon>
        <taxon>Betaproteobacteria</taxon>
        <taxon>Nitrosomonadales</taxon>
        <taxon>Methylophilaceae</taxon>
        <taxon>Methylovorus</taxon>
    </lineage>
</organism>
<sequence length="225" mass="24950">MTIPVIAIDGPSASGKGTVAQRVADKLGFHYLDSGALYRIVAYAGKQYNIAWNQGETLAEMAAKLEIRFEDGQIYLNGNIITEEVRSEEISRGASEVAVHPAVRTALLALQHSFRQAPGLVADGRDMATVVFPDAIAKVYLTASAEVRAERRYKQLKEKEIHANLQDILQDLRNRDTRDQQRATAPLQKTDDAMLLVTDQLSIDQAVEKVLQHYRQASQHLTPQA</sequence>
<keyword evidence="4 8" id="KW-0418">Kinase</keyword>
<comment type="catalytic activity">
    <reaction evidence="6 8">
        <text>dCMP + ATP = dCDP + ADP</text>
        <dbReference type="Rhea" id="RHEA:25094"/>
        <dbReference type="ChEBI" id="CHEBI:30616"/>
        <dbReference type="ChEBI" id="CHEBI:57566"/>
        <dbReference type="ChEBI" id="CHEBI:58593"/>
        <dbReference type="ChEBI" id="CHEBI:456216"/>
        <dbReference type="EC" id="2.7.4.25"/>
    </reaction>
</comment>
<keyword evidence="5 8" id="KW-0067">ATP-binding</keyword>
<dbReference type="NCBIfam" id="TIGR00017">
    <property type="entry name" value="cmk"/>
    <property type="match status" value="1"/>
</dbReference>
<protein>
    <recommendedName>
        <fullName evidence="8">Cytidylate kinase</fullName>
        <shortName evidence="8">CK</shortName>
        <ecNumber evidence="8">2.7.4.25</ecNumber>
    </recommendedName>
    <alternativeName>
        <fullName evidence="8">Cytidine monophosphate kinase</fullName>
        <shortName evidence="8">CMP kinase</shortName>
    </alternativeName>
</protein>
<keyword evidence="8" id="KW-0963">Cytoplasm</keyword>
<dbReference type="HAMAP" id="MF_00238">
    <property type="entry name" value="Cytidyl_kinase_type1"/>
    <property type="match status" value="1"/>
</dbReference>
<evidence type="ECO:0000256" key="3">
    <source>
        <dbReference type="ARBA" id="ARBA00022741"/>
    </source>
</evidence>
<dbReference type="GO" id="GO:0015949">
    <property type="term" value="P:nucleobase-containing small molecule interconversion"/>
    <property type="evidence" value="ECO:0007669"/>
    <property type="project" value="TreeGrafter"/>
</dbReference>
<keyword evidence="11" id="KW-1185">Reference proteome</keyword>
<dbReference type="GO" id="GO:0006220">
    <property type="term" value="P:pyrimidine nucleotide metabolic process"/>
    <property type="evidence" value="ECO:0007669"/>
    <property type="project" value="UniProtKB-UniRule"/>
</dbReference>
<evidence type="ECO:0000256" key="2">
    <source>
        <dbReference type="ARBA" id="ARBA00022679"/>
    </source>
</evidence>
<dbReference type="SUPFAM" id="SSF52540">
    <property type="entry name" value="P-loop containing nucleoside triphosphate hydrolases"/>
    <property type="match status" value="1"/>
</dbReference>
<dbReference type="CDD" id="cd02020">
    <property type="entry name" value="CMPK"/>
    <property type="match status" value="1"/>
</dbReference>
<comment type="similarity">
    <text evidence="1 8">Belongs to the cytidylate kinase family. Type 1 subfamily.</text>
</comment>
<dbReference type="RefSeq" id="WP_015829865.1">
    <property type="nucleotide sequence ID" value="NC_012969.1"/>
</dbReference>
<feature type="domain" description="Cytidylate kinase" evidence="9">
    <location>
        <begin position="6"/>
        <end position="215"/>
    </location>
</feature>
<evidence type="ECO:0000256" key="7">
    <source>
        <dbReference type="ARBA" id="ARBA00048478"/>
    </source>
</evidence>
<dbReference type="EMBL" id="CP001674">
    <property type="protein sequence ID" value="ACT50352.1"/>
    <property type="molecule type" value="Genomic_DNA"/>
</dbReference>
<dbReference type="PANTHER" id="PTHR21299:SF2">
    <property type="entry name" value="CYTIDYLATE KINASE"/>
    <property type="match status" value="1"/>
</dbReference>
<feature type="binding site" evidence="8">
    <location>
        <begin position="10"/>
        <end position="18"/>
    </location>
    <ligand>
        <name>ATP</name>
        <dbReference type="ChEBI" id="CHEBI:30616"/>
    </ligand>
</feature>
<dbReference type="AlphaFoldDB" id="C6XCS7"/>
<evidence type="ECO:0000256" key="1">
    <source>
        <dbReference type="ARBA" id="ARBA00009427"/>
    </source>
</evidence>